<dbReference type="EMBL" id="KZ107841">
    <property type="protein sequence ID" value="OSS50711.1"/>
    <property type="molecule type" value="Genomic_DNA"/>
</dbReference>
<evidence type="ECO:0000313" key="1">
    <source>
        <dbReference type="EMBL" id="OSS50711.1"/>
    </source>
</evidence>
<protein>
    <submittedName>
        <fullName evidence="1">Uncharacterized protein</fullName>
    </submittedName>
</protein>
<dbReference type="Proteomes" id="UP000193240">
    <property type="component" value="Unassembled WGS sequence"/>
</dbReference>
<reference evidence="1 2" key="1">
    <citation type="journal article" date="2017" name="Genome Announc.">
        <title>Genome sequence of the saprophytic ascomycete Epicoccum nigrum ICMP 19927 strain isolated from New Zealand.</title>
        <authorList>
            <person name="Fokin M."/>
            <person name="Fleetwood D."/>
            <person name="Weir B.S."/>
            <person name="Villas-Boas S.G."/>
        </authorList>
    </citation>
    <scope>NUCLEOTIDE SEQUENCE [LARGE SCALE GENOMIC DNA]</scope>
    <source>
        <strain evidence="1 2">ICMP 19927</strain>
    </source>
</reference>
<name>A0A1Y2M3U1_EPING</name>
<evidence type="ECO:0000313" key="2">
    <source>
        <dbReference type="Proteomes" id="UP000193240"/>
    </source>
</evidence>
<dbReference type="InParanoid" id="A0A1Y2M3U1"/>
<dbReference type="AlphaFoldDB" id="A0A1Y2M3U1"/>
<gene>
    <name evidence="1" type="ORF">B5807_04204</name>
</gene>
<dbReference type="OMA" id="TNWFEVW"/>
<proteinExistence type="predicted"/>
<dbReference type="STRING" id="105696.A0A1Y2M3U1"/>
<keyword evidence="2" id="KW-1185">Reference proteome</keyword>
<organism evidence="1 2">
    <name type="scientific">Epicoccum nigrum</name>
    <name type="common">Soil fungus</name>
    <name type="synonym">Epicoccum purpurascens</name>
    <dbReference type="NCBI Taxonomy" id="105696"/>
    <lineage>
        <taxon>Eukaryota</taxon>
        <taxon>Fungi</taxon>
        <taxon>Dikarya</taxon>
        <taxon>Ascomycota</taxon>
        <taxon>Pezizomycotina</taxon>
        <taxon>Dothideomycetes</taxon>
        <taxon>Pleosporomycetidae</taxon>
        <taxon>Pleosporales</taxon>
        <taxon>Pleosporineae</taxon>
        <taxon>Didymellaceae</taxon>
        <taxon>Epicoccum</taxon>
    </lineage>
</organism>
<sequence length="445" mass="49980">MSFDVQTCVDLHNTIVTRGIAQLPPNLHPTVIRNWFVAYNVNPSNPGLEFEMTEPLKEFLTGIDIVKRCGQARRLAFTPFLVGISSPSEMKPDLWEIDPDHHEQFIRLYRNNGEDPGGLVMSLEEHEVSFVDTCELDPHDGEYISLEGALRSYLHYIDAGKFVVDTTERGDYGDGCACEGWRYEGYLPIELEMTLDTWDSLVDLIASKMPGSPSTETDEVLIPLSVLDQQPSIPLFARAFLSGAKKPPFRMVAPELLVPDEEFVHRVGSQLAKRHGPATDSLELRCPTANFLLFPWTTPGVPFTSMDEEDRWVRNRKLLDDRAGLYLSSVEAMTNNVTMLLPFPIGQRRHVLRSDGETNARAEHDVLYQHGVCNWALPYHGGTALGAVLSTWYDLVQIGTWPVDTSGVAGGDGKWRLADTQEHAEKFRADWLCYTNGASNEIRED</sequence>
<accession>A0A1Y2M3U1</accession>